<dbReference type="InterPro" id="IPR012337">
    <property type="entry name" value="RNaseH-like_sf"/>
</dbReference>
<feature type="domain" description="Integrase catalytic" evidence="3">
    <location>
        <begin position="1"/>
        <end position="109"/>
    </location>
</feature>
<dbReference type="EMBL" id="BKCJ010272692">
    <property type="protein sequence ID" value="GEZ38646.1"/>
    <property type="molecule type" value="Genomic_DNA"/>
</dbReference>
<dbReference type="InterPro" id="IPR057670">
    <property type="entry name" value="SH3_retrovirus"/>
</dbReference>
<organism evidence="4">
    <name type="scientific">Tanacetum cinerariifolium</name>
    <name type="common">Dalmatian daisy</name>
    <name type="synonym">Chrysanthemum cinerariifolium</name>
    <dbReference type="NCBI Taxonomy" id="118510"/>
    <lineage>
        <taxon>Eukaryota</taxon>
        <taxon>Viridiplantae</taxon>
        <taxon>Streptophyta</taxon>
        <taxon>Embryophyta</taxon>
        <taxon>Tracheophyta</taxon>
        <taxon>Spermatophyta</taxon>
        <taxon>Magnoliopsida</taxon>
        <taxon>eudicotyledons</taxon>
        <taxon>Gunneridae</taxon>
        <taxon>Pentapetalae</taxon>
        <taxon>asterids</taxon>
        <taxon>campanulids</taxon>
        <taxon>Asterales</taxon>
        <taxon>Asteraceae</taxon>
        <taxon>Asteroideae</taxon>
        <taxon>Anthemideae</taxon>
        <taxon>Anthemidinae</taxon>
        <taxon>Tanacetum</taxon>
    </lineage>
</organism>
<evidence type="ECO:0000256" key="1">
    <source>
        <dbReference type="ARBA" id="ARBA00022723"/>
    </source>
</evidence>
<dbReference type="SUPFAM" id="SSF53098">
    <property type="entry name" value="Ribonuclease H-like"/>
    <property type="match status" value="1"/>
</dbReference>
<dbReference type="CDD" id="cd09272">
    <property type="entry name" value="RNase_HI_RT_Ty1"/>
    <property type="match status" value="1"/>
</dbReference>
<reference evidence="4" key="1">
    <citation type="journal article" date="2019" name="Sci. Rep.">
        <title>Draft genome of Tanacetum cinerariifolium, the natural source of mosquito coil.</title>
        <authorList>
            <person name="Yamashiro T."/>
            <person name="Shiraishi A."/>
            <person name="Satake H."/>
            <person name="Nakayama K."/>
        </authorList>
    </citation>
    <scope>NUCLEOTIDE SEQUENCE</scope>
</reference>
<dbReference type="AlphaFoldDB" id="A0A699IA20"/>
<name>A0A699IA20_TANCI</name>
<dbReference type="InterPro" id="IPR039537">
    <property type="entry name" value="Retrotran_Ty1/copia-like"/>
</dbReference>
<evidence type="ECO:0000313" key="4">
    <source>
        <dbReference type="EMBL" id="GEZ38646.1"/>
    </source>
</evidence>
<dbReference type="Pfam" id="PF25597">
    <property type="entry name" value="SH3_retrovirus"/>
    <property type="match status" value="1"/>
</dbReference>
<protein>
    <submittedName>
        <fullName evidence="4">Zinc finger, CCHC-type</fullName>
    </submittedName>
</protein>
<accession>A0A699IA20</accession>
<dbReference type="InterPro" id="IPR036397">
    <property type="entry name" value="RNaseH_sf"/>
</dbReference>
<dbReference type="InterPro" id="IPR013103">
    <property type="entry name" value="RVT_2"/>
</dbReference>
<dbReference type="GO" id="GO:0015074">
    <property type="term" value="P:DNA integration"/>
    <property type="evidence" value="ECO:0007669"/>
    <property type="project" value="InterPro"/>
</dbReference>
<sequence>MIYKTEVELQQNDLIKTLRTDRGGEYYDHVFFQYVRIIHETTAPYTPQQNGVAKRKNRALKEMVNFMLSYSGLSEGFWGEAMLTPCYLLNRVHNKRNKTIPYELWYKKRPNLSFLRVWGCRVVVRLPDPKRKTLGEKGIDCIFVGYAEHSKAYRDYHSNHVPSETPEPRRGKKARKAKSYGSNFQLYFVEGSRDQIGSQYSYCYSIEKDPRTYNEAMQTRDAALWKEAIDDEIGSTMENITWVLFDLPQGCKPLSYKWIFKRKMKVDGTIDKFKAQLLIQGFRQKEGIDYFDNYTPVARITTIRLLLALATIHNLVIHQMDVKTTFLNGDLEEEVYMKQPEGFVMPCNEHKVSKLVKSLYGLEQAHKKWNQKFNEVVLSSGFLLNQSDKCVYSKFDDSEAYSDASWINHVEDLSSTSGCVFLLGGGAILWASKKQTCITGSTMKSEFIALAAAAYSQMYNDKSRHLDVRRSMIRELLMNGVISIEFVRSQHNLADHLTKGLARDLVIKSEIGM</sequence>
<proteinExistence type="predicted"/>
<dbReference type="Pfam" id="PF07727">
    <property type="entry name" value="RVT_2"/>
    <property type="match status" value="1"/>
</dbReference>
<dbReference type="InterPro" id="IPR001584">
    <property type="entry name" value="Integrase_cat-core"/>
</dbReference>
<dbReference type="PANTHER" id="PTHR42648:SF30">
    <property type="entry name" value="RIBONUCLEASE H-LIKE DOMAIN, GAG-PRE-INTEGRASE DOMAIN PROTEIN-RELATED"/>
    <property type="match status" value="1"/>
</dbReference>
<dbReference type="GO" id="GO:0003676">
    <property type="term" value="F:nucleic acid binding"/>
    <property type="evidence" value="ECO:0007669"/>
    <property type="project" value="InterPro"/>
</dbReference>
<dbReference type="PROSITE" id="PS50994">
    <property type="entry name" value="INTEGRASE"/>
    <property type="match status" value="1"/>
</dbReference>
<keyword evidence="2" id="KW-0378">Hydrolase</keyword>
<comment type="caution">
    <text evidence="4">The sequence shown here is derived from an EMBL/GenBank/DDBJ whole genome shotgun (WGS) entry which is preliminary data.</text>
</comment>
<evidence type="ECO:0000256" key="2">
    <source>
        <dbReference type="ARBA" id="ARBA00022801"/>
    </source>
</evidence>
<dbReference type="InterPro" id="IPR043502">
    <property type="entry name" value="DNA/RNA_pol_sf"/>
</dbReference>
<dbReference type="Gene3D" id="3.30.420.10">
    <property type="entry name" value="Ribonuclease H-like superfamily/Ribonuclease H"/>
    <property type="match status" value="1"/>
</dbReference>
<dbReference type="PANTHER" id="PTHR42648">
    <property type="entry name" value="TRANSPOSASE, PUTATIVE-RELATED"/>
    <property type="match status" value="1"/>
</dbReference>
<dbReference type="GO" id="GO:0016787">
    <property type="term" value="F:hydrolase activity"/>
    <property type="evidence" value="ECO:0007669"/>
    <property type="project" value="UniProtKB-KW"/>
</dbReference>
<dbReference type="SUPFAM" id="SSF56672">
    <property type="entry name" value="DNA/RNA polymerases"/>
    <property type="match status" value="1"/>
</dbReference>
<evidence type="ECO:0000259" key="3">
    <source>
        <dbReference type="PROSITE" id="PS50994"/>
    </source>
</evidence>
<keyword evidence="1" id="KW-0479">Metal-binding</keyword>
<dbReference type="GO" id="GO:0046872">
    <property type="term" value="F:metal ion binding"/>
    <property type="evidence" value="ECO:0007669"/>
    <property type="project" value="UniProtKB-KW"/>
</dbReference>
<gene>
    <name evidence="4" type="ORF">Tci_510619</name>
</gene>